<dbReference type="InterPro" id="IPR013321">
    <property type="entry name" value="Arc_rbn_hlx_hlx"/>
</dbReference>
<evidence type="ECO:0000313" key="1">
    <source>
        <dbReference type="EMBL" id="GGH55835.1"/>
    </source>
</evidence>
<dbReference type="EMBL" id="BMIA01000009">
    <property type="protein sequence ID" value="GGH55835.1"/>
    <property type="molecule type" value="Genomic_DNA"/>
</dbReference>
<protein>
    <recommendedName>
        <fullName evidence="3">CopG family transcriptional regulator</fullName>
    </recommendedName>
</protein>
<dbReference type="Proteomes" id="UP000600214">
    <property type="component" value="Unassembled WGS sequence"/>
</dbReference>
<dbReference type="RefSeq" id="WP_188939379.1">
    <property type="nucleotide sequence ID" value="NZ_BMIA01000009.1"/>
</dbReference>
<accession>A0ABQ1ZDW4</accession>
<evidence type="ECO:0000313" key="2">
    <source>
        <dbReference type="Proteomes" id="UP000600214"/>
    </source>
</evidence>
<dbReference type="InterPro" id="IPR010985">
    <property type="entry name" value="Ribbon_hlx_hlx"/>
</dbReference>
<sequence length="81" mass="9281">MNKEYDENRSRLAGMIKNKPSTAPIQQVKPIVPKEEKDVSHLNFWIPTELFNELKMHAIRTGSSIKQVGIDALEAYLKKNT</sequence>
<dbReference type="SUPFAM" id="SSF47598">
    <property type="entry name" value="Ribbon-helix-helix"/>
    <property type="match status" value="1"/>
</dbReference>
<gene>
    <name evidence="1" type="ORF">GCM10007423_63810</name>
</gene>
<reference evidence="2" key="1">
    <citation type="journal article" date="2019" name="Int. J. Syst. Evol. Microbiol.">
        <title>The Global Catalogue of Microorganisms (GCM) 10K type strain sequencing project: providing services to taxonomists for standard genome sequencing and annotation.</title>
        <authorList>
            <consortium name="The Broad Institute Genomics Platform"/>
            <consortium name="The Broad Institute Genome Sequencing Center for Infectious Disease"/>
            <person name="Wu L."/>
            <person name="Ma J."/>
        </authorList>
    </citation>
    <scope>NUCLEOTIDE SEQUENCE [LARGE SCALE GENOMIC DNA]</scope>
    <source>
        <strain evidence="2">CGMCC 1.15288</strain>
    </source>
</reference>
<name>A0ABQ1ZDW4_9BACT</name>
<evidence type="ECO:0008006" key="3">
    <source>
        <dbReference type="Google" id="ProtNLM"/>
    </source>
</evidence>
<proteinExistence type="predicted"/>
<keyword evidence="2" id="KW-1185">Reference proteome</keyword>
<comment type="caution">
    <text evidence="1">The sequence shown here is derived from an EMBL/GenBank/DDBJ whole genome shotgun (WGS) entry which is preliminary data.</text>
</comment>
<dbReference type="Gene3D" id="1.10.1220.10">
    <property type="entry name" value="Met repressor-like"/>
    <property type="match status" value="1"/>
</dbReference>
<organism evidence="1 2">
    <name type="scientific">Dyadobacter endophyticus</name>
    <dbReference type="NCBI Taxonomy" id="1749036"/>
    <lineage>
        <taxon>Bacteria</taxon>
        <taxon>Pseudomonadati</taxon>
        <taxon>Bacteroidota</taxon>
        <taxon>Cytophagia</taxon>
        <taxon>Cytophagales</taxon>
        <taxon>Spirosomataceae</taxon>
        <taxon>Dyadobacter</taxon>
    </lineage>
</organism>